<evidence type="ECO:0000256" key="1">
    <source>
        <dbReference type="SAM" id="MobiDB-lite"/>
    </source>
</evidence>
<proteinExistence type="predicted"/>
<sequence>PQFVLTKTLASLSYRSQATLEVKREEQEKRGKKEGRGGGREWVGGVGGEEGGEGRGG</sequence>
<comment type="caution">
    <text evidence="2">The sequence shown here is derived from an EMBL/GenBank/DDBJ whole genome shotgun (WGS) entry which is preliminary data.</text>
</comment>
<protein>
    <submittedName>
        <fullName evidence="2">Uncharacterized protein</fullName>
    </submittedName>
</protein>
<feature type="compositionally biased region" description="Basic and acidic residues" evidence="1">
    <location>
        <begin position="21"/>
        <end position="39"/>
    </location>
</feature>
<feature type="non-terminal residue" evidence="2">
    <location>
        <position position="1"/>
    </location>
</feature>
<evidence type="ECO:0000313" key="3">
    <source>
        <dbReference type="Proteomes" id="UP000033428"/>
    </source>
</evidence>
<organism evidence="2 3">
    <name type="scientific">Candidatus Omnitrophus magneticus</name>
    <dbReference type="NCBI Taxonomy" id="1609969"/>
    <lineage>
        <taxon>Bacteria</taxon>
        <taxon>Pseudomonadati</taxon>
        <taxon>Candidatus Omnitrophota</taxon>
        <taxon>Candidatus Omnitrophus</taxon>
    </lineage>
</organism>
<feature type="region of interest" description="Disordered" evidence="1">
    <location>
        <begin position="21"/>
        <end position="57"/>
    </location>
</feature>
<reference evidence="2 3" key="1">
    <citation type="submission" date="2015-02" db="EMBL/GenBank/DDBJ databases">
        <title>Single-cell genomics of uncultivated deep-branching MTB reveals a conserved set of magnetosome genes.</title>
        <authorList>
            <person name="Kolinko S."/>
            <person name="Richter M."/>
            <person name="Glockner F.O."/>
            <person name="Brachmann A."/>
            <person name="Schuler D."/>
        </authorList>
    </citation>
    <scope>NUCLEOTIDE SEQUENCE [LARGE SCALE GENOMIC DNA]</scope>
    <source>
        <strain evidence="2">SKK-01</strain>
    </source>
</reference>
<accession>A0A0F0CRE9</accession>
<name>A0A0F0CRE9_9BACT</name>
<keyword evidence="3" id="KW-1185">Reference proteome</keyword>
<gene>
    <name evidence="2" type="ORF">OMAG_000239</name>
</gene>
<dbReference type="Proteomes" id="UP000033428">
    <property type="component" value="Unassembled WGS sequence"/>
</dbReference>
<dbReference type="EMBL" id="JYNY01000048">
    <property type="protein sequence ID" value="KJJ85893.1"/>
    <property type="molecule type" value="Genomic_DNA"/>
</dbReference>
<evidence type="ECO:0000313" key="2">
    <source>
        <dbReference type="EMBL" id="KJJ85893.1"/>
    </source>
</evidence>
<feature type="compositionally biased region" description="Gly residues" evidence="1">
    <location>
        <begin position="40"/>
        <end position="51"/>
    </location>
</feature>
<dbReference type="AlphaFoldDB" id="A0A0F0CRE9"/>